<evidence type="ECO:0000256" key="2">
    <source>
        <dbReference type="ARBA" id="ARBA00004496"/>
    </source>
</evidence>
<dbReference type="Pfam" id="PF00787">
    <property type="entry name" value="PX"/>
    <property type="match status" value="1"/>
</dbReference>
<keyword evidence="8" id="KW-0446">Lipid-binding</keyword>
<evidence type="ECO:0000313" key="13">
    <source>
        <dbReference type="Proteomes" id="UP001165740"/>
    </source>
</evidence>
<evidence type="ECO:0000256" key="6">
    <source>
        <dbReference type="ARBA" id="ARBA00022753"/>
    </source>
</evidence>
<evidence type="ECO:0000256" key="3">
    <source>
        <dbReference type="ARBA" id="ARBA00010883"/>
    </source>
</evidence>
<dbReference type="OrthoDB" id="5227681at2759"/>
<dbReference type="GO" id="GO:0016050">
    <property type="term" value="P:vesicle organization"/>
    <property type="evidence" value="ECO:0007669"/>
    <property type="project" value="TreeGrafter"/>
</dbReference>
<dbReference type="SMART" id="SM00312">
    <property type="entry name" value="PX"/>
    <property type="match status" value="1"/>
</dbReference>
<dbReference type="GO" id="GO:1901981">
    <property type="term" value="F:phosphatidylinositol phosphate binding"/>
    <property type="evidence" value="ECO:0007669"/>
    <property type="project" value="TreeGrafter"/>
</dbReference>
<keyword evidence="7" id="KW-0653">Protein transport</keyword>
<keyword evidence="9" id="KW-0472">Membrane</keyword>
<dbReference type="InterPro" id="IPR001683">
    <property type="entry name" value="PX_dom"/>
</dbReference>
<evidence type="ECO:0000313" key="15">
    <source>
        <dbReference type="RefSeq" id="XP_055859864.1"/>
    </source>
</evidence>
<evidence type="ECO:0000256" key="10">
    <source>
        <dbReference type="ARBA" id="ARBA00029433"/>
    </source>
</evidence>
<dbReference type="RefSeq" id="XP_055859864.1">
    <property type="nucleotide sequence ID" value="XM_056003889.1"/>
</dbReference>
<feature type="region of interest" description="Disordered" evidence="11">
    <location>
        <begin position="190"/>
        <end position="259"/>
    </location>
</feature>
<name>A0A9W2YAJ2_BIOGL</name>
<organism evidence="13 15">
    <name type="scientific">Biomphalaria glabrata</name>
    <name type="common">Bloodfluke planorb</name>
    <name type="synonym">Freshwater snail</name>
    <dbReference type="NCBI Taxonomy" id="6526"/>
    <lineage>
        <taxon>Eukaryota</taxon>
        <taxon>Metazoa</taxon>
        <taxon>Spiralia</taxon>
        <taxon>Lophotrochozoa</taxon>
        <taxon>Mollusca</taxon>
        <taxon>Gastropoda</taxon>
        <taxon>Heterobranchia</taxon>
        <taxon>Euthyneura</taxon>
        <taxon>Panpulmonata</taxon>
        <taxon>Hygrophila</taxon>
        <taxon>Lymnaeoidea</taxon>
        <taxon>Planorbidae</taxon>
        <taxon>Biomphalaria</taxon>
    </lineage>
</organism>
<keyword evidence="5" id="KW-0963">Cytoplasm</keyword>
<feature type="compositionally biased region" description="Polar residues" evidence="11">
    <location>
        <begin position="200"/>
        <end position="223"/>
    </location>
</feature>
<dbReference type="OMA" id="AYTDITW"/>
<evidence type="ECO:0000256" key="4">
    <source>
        <dbReference type="ARBA" id="ARBA00022448"/>
    </source>
</evidence>
<evidence type="ECO:0000256" key="9">
    <source>
        <dbReference type="ARBA" id="ARBA00023136"/>
    </source>
</evidence>
<evidence type="ECO:0000256" key="1">
    <source>
        <dbReference type="ARBA" id="ARBA00004177"/>
    </source>
</evidence>
<dbReference type="Proteomes" id="UP001165740">
    <property type="component" value="Chromosome 11"/>
</dbReference>
<evidence type="ECO:0000256" key="7">
    <source>
        <dbReference type="ARBA" id="ARBA00022927"/>
    </source>
</evidence>
<dbReference type="GO" id="GO:0005768">
    <property type="term" value="C:endosome"/>
    <property type="evidence" value="ECO:0007669"/>
    <property type="project" value="UniProtKB-SubCell"/>
</dbReference>
<dbReference type="PROSITE" id="PS50195">
    <property type="entry name" value="PX"/>
    <property type="match status" value="1"/>
</dbReference>
<dbReference type="InterPro" id="IPR036871">
    <property type="entry name" value="PX_dom_sf"/>
</dbReference>
<feature type="compositionally biased region" description="Basic and acidic residues" evidence="11">
    <location>
        <begin position="238"/>
        <end position="250"/>
    </location>
</feature>
<keyword evidence="13" id="KW-1185">Reference proteome</keyword>
<dbReference type="AlphaFoldDB" id="A0A9W2YAJ2"/>
<dbReference type="Gene3D" id="3.30.1520.10">
    <property type="entry name" value="Phox-like domain"/>
    <property type="match status" value="1"/>
</dbReference>
<evidence type="ECO:0000256" key="11">
    <source>
        <dbReference type="SAM" id="MobiDB-lite"/>
    </source>
</evidence>
<reference evidence="14 15" key="1">
    <citation type="submission" date="2025-04" db="UniProtKB">
        <authorList>
            <consortium name="RefSeq"/>
        </authorList>
    </citation>
    <scope>IDENTIFICATION</scope>
</reference>
<dbReference type="GO" id="GO:0006886">
    <property type="term" value="P:intracellular protein transport"/>
    <property type="evidence" value="ECO:0007669"/>
    <property type="project" value="InterPro"/>
</dbReference>
<accession>A0A9W2YAJ2</accession>
<evidence type="ECO:0000259" key="12">
    <source>
        <dbReference type="PROSITE" id="PS50195"/>
    </source>
</evidence>
<comment type="similarity">
    <text evidence="3">Belongs to the sorting nexin family.</text>
</comment>
<evidence type="ECO:0000313" key="14">
    <source>
        <dbReference type="RefSeq" id="XP_055859863.1"/>
    </source>
</evidence>
<dbReference type="PANTHER" id="PTHR46209:SF3">
    <property type="entry name" value="PX DOMAIN-CONTAINING PROTEIN"/>
    <property type="match status" value="1"/>
</dbReference>
<feature type="domain" description="PX" evidence="12">
    <location>
        <begin position="21"/>
        <end position="138"/>
    </location>
</feature>
<proteinExistence type="inferred from homology"/>
<dbReference type="RefSeq" id="XP_055859863.1">
    <property type="nucleotide sequence ID" value="XM_056003888.1"/>
</dbReference>
<evidence type="ECO:0000256" key="8">
    <source>
        <dbReference type="ARBA" id="ARBA00023121"/>
    </source>
</evidence>
<evidence type="ECO:0000256" key="5">
    <source>
        <dbReference type="ARBA" id="ARBA00022490"/>
    </source>
</evidence>
<keyword evidence="6" id="KW-0967">Endosome</keyword>
<sequence>MERMVSRNRIQNTVGKCQDLLPRIMVKDPVTHSTWEDGKFTSYLICIKTNHPAFHLPMSAVRRRFSELVWLAKVLKANHQYVSFPTFPPKTVWAERFNEVFINERMKLIENYLNELLVTDTVLSDAAFHLFLQTDLTKEEMEEYFAGRLSDEFIESAWKNVGHVHTSPYVVNINTVPCQPQEISMNEEDLRQNKRKLSGSMGSSAEHSVNSTGPSSNTQTATKQLAYAEVVPTSSTVNEEKSIASTERNHTSSVGSSDFEISLQTDESIKLRFTASKH</sequence>
<comment type="subcellular location">
    <subcellularLocation>
        <location evidence="2">Cytoplasm</location>
    </subcellularLocation>
    <subcellularLocation>
        <location evidence="10">Endomembrane system</location>
        <topology evidence="10">Peripheral membrane protein</topology>
        <orientation evidence="10">Cytoplasmic side</orientation>
    </subcellularLocation>
    <subcellularLocation>
        <location evidence="1">Endosome</location>
    </subcellularLocation>
</comment>
<keyword evidence="4" id="KW-0813">Transport</keyword>
<dbReference type="PANTHER" id="PTHR46209">
    <property type="entry name" value="PX DOMAIN-CONTAINING PROTEIN"/>
    <property type="match status" value="1"/>
</dbReference>
<protein>
    <submittedName>
        <fullName evidence="14 15">Sorting nexin-10-like isoform X1</fullName>
    </submittedName>
</protein>
<dbReference type="GeneID" id="106067960"/>
<dbReference type="SUPFAM" id="SSF64268">
    <property type="entry name" value="PX domain"/>
    <property type="match status" value="1"/>
</dbReference>
<gene>
    <name evidence="14 15" type="primary">LOC106067960</name>
</gene>
<dbReference type="InterPro" id="IPR043544">
    <property type="entry name" value="SNX10/11"/>
</dbReference>